<dbReference type="PROSITE" id="PS01063">
    <property type="entry name" value="SIGMA70_ECF"/>
    <property type="match status" value="1"/>
</dbReference>
<sequence length="200" mass="23288">MSIPDSEETLTTAPVILDPQHWVANHADYLFSYAITRINEEEQAQDLVQETFLAALQRIHKFEGRSSERTWLTAILKNKVIDVYRKKSSGLGKNITSLDTEQQDQDFFDPYDGHWKKSHCPEPFGIDTNDPLMNKELKSILQKCIQKLPALWLSVFTMKHMDEESTELICEELRVTPSNFWVIIHRAKLNLRACLQKNWI</sequence>
<dbReference type="Gene3D" id="1.10.10.10">
    <property type="entry name" value="Winged helix-like DNA-binding domain superfamily/Winged helix DNA-binding domain"/>
    <property type="match status" value="1"/>
</dbReference>
<dbReference type="InterPro" id="IPR000838">
    <property type="entry name" value="RNA_pol_sigma70_ECF_CS"/>
</dbReference>
<comment type="similarity">
    <text evidence="1 6">Belongs to the sigma-70 factor family. ECF subfamily.</text>
</comment>
<dbReference type="InterPro" id="IPR013325">
    <property type="entry name" value="RNA_pol_sigma_r2"/>
</dbReference>
<dbReference type="PANTHER" id="PTHR43133:SF8">
    <property type="entry name" value="RNA POLYMERASE SIGMA FACTOR HI_1459-RELATED"/>
    <property type="match status" value="1"/>
</dbReference>
<feature type="domain" description="RNA polymerase sigma factor 70 region 4 type 2" evidence="8">
    <location>
        <begin position="140"/>
        <end position="190"/>
    </location>
</feature>
<dbReference type="KEGG" id="pcm:AY601_2597"/>
<dbReference type="NCBIfam" id="TIGR02937">
    <property type="entry name" value="sigma70-ECF"/>
    <property type="match status" value="1"/>
</dbReference>
<dbReference type="InterPro" id="IPR036388">
    <property type="entry name" value="WH-like_DNA-bd_sf"/>
</dbReference>
<reference evidence="9 10" key="1">
    <citation type="submission" date="2016-03" db="EMBL/GenBank/DDBJ databases">
        <title>Complete genome sequence of Pedobacter cryoconitis PAMC 27485.</title>
        <authorList>
            <person name="Lee J."/>
            <person name="Kim O.-S."/>
        </authorList>
    </citation>
    <scope>NUCLEOTIDE SEQUENCE [LARGE SCALE GENOMIC DNA]</scope>
    <source>
        <strain evidence="9 10">PAMC 27485</strain>
    </source>
</reference>
<dbReference type="InterPro" id="IPR013324">
    <property type="entry name" value="RNA_pol_sigma_r3/r4-like"/>
</dbReference>
<dbReference type="SUPFAM" id="SSF88946">
    <property type="entry name" value="Sigma2 domain of RNA polymerase sigma factors"/>
    <property type="match status" value="1"/>
</dbReference>
<dbReference type="PANTHER" id="PTHR43133">
    <property type="entry name" value="RNA POLYMERASE ECF-TYPE SIGMA FACTO"/>
    <property type="match status" value="1"/>
</dbReference>
<dbReference type="SUPFAM" id="SSF88659">
    <property type="entry name" value="Sigma3 and sigma4 domains of RNA polymerase sigma factors"/>
    <property type="match status" value="1"/>
</dbReference>
<feature type="domain" description="RNA polymerase sigma-70 region 2" evidence="7">
    <location>
        <begin position="23"/>
        <end position="88"/>
    </location>
</feature>
<dbReference type="Pfam" id="PF04542">
    <property type="entry name" value="Sigma70_r2"/>
    <property type="match status" value="1"/>
</dbReference>
<evidence type="ECO:0000256" key="2">
    <source>
        <dbReference type="ARBA" id="ARBA00023015"/>
    </source>
</evidence>
<dbReference type="Proteomes" id="UP000071561">
    <property type="component" value="Chromosome"/>
</dbReference>
<keyword evidence="5 6" id="KW-0804">Transcription</keyword>
<evidence type="ECO:0000256" key="3">
    <source>
        <dbReference type="ARBA" id="ARBA00023082"/>
    </source>
</evidence>
<evidence type="ECO:0000256" key="6">
    <source>
        <dbReference type="RuleBase" id="RU000716"/>
    </source>
</evidence>
<dbReference type="GO" id="GO:0016987">
    <property type="term" value="F:sigma factor activity"/>
    <property type="evidence" value="ECO:0007669"/>
    <property type="project" value="UniProtKB-KW"/>
</dbReference>
<evidence type="ECO:0000256" key="1">
    <source>
        <dbReference type="ARBA" id="ARBA00010641"/>
    </source>
</evidence>
<dbReference type="OrthoDB" id="9782108at2"/>
<evidence type="ECO:0000259" key="8">
    <source>
        <dbReference type="Pfam" id="PF08281"/>
    </source>
</evidence>
<dbReference type="InterPro" id="IPR007627">
    <property type="entry name" value="RNA_pol_sigma70_r2"/>
</dbReference>
<organism evidence="9 10">
    <name type="scientific">Pedobacter cryoconitis</name>
    <dbReference type="NCBI Taxonomy" id="188932"/>
    <lineage>
        <taxon>Bacteria</taxon>
        <taxon>Pseudomonadati</taxon>
        <taxon>Bacteroidota</taxon>
        <taxon>Sphingobacteriia</taxon>
        <taxon>Sphingobacteriales</taxon>
        <taxon>Sphingobacteriaceae</taxon>
        <taxon>Pedobacter</taxon>
    </lineage>
</organism>
<accession>A0A127VDN3</accession>
<dbReference type="GO" id="GO:0003677">
    <property type="term" value="F:DNA binding"/>
    <property type="evidence" value="ECO:0007669"/>
    <property type="project" value="UniProtKB-KW"/>
</dbReference>
<proteinExistence type="inferred from homology"/>
<keyword evidence="3 6" id="KW-0731">Sigma factor</keyword>
<dbReference type="AlphaFoldDB" id="A0A127VDN3"/>
<name>A0A127VDN3_9SPHI</name>
<gene>
    <name evidence="9" type="ORF">AY601_2597</name>
</gene>
<protein>
    <recommendedName>
        <fullName evidence="6">RNA polymerase sigma factor</fullName>
    </recommendedName>
</protein>
<keyword evidence="4 6" id="KW-0238">DNA-binding</keyword>
<evidence type="ECO:0000256" key="5">
    <source>
        <dbReference type="ARBA" id="ARBA00023163"/>
    </source>
</evidence>
<keyword evidence="10" id="KW-1185">Reference proteome</keyword>
<evidence type="ECO:0000259" key="7">
    <source>
        <dbReference type="Pfam" id="PF04542"/>
    </source>
</evidence>
<keyword evidence="2 6" id="KW-0805">Transcription regulation</keyword>
<dbReference type="PATRIC" id="fig|188932.3.peg.2709"/>
<evidence type="ECO:0000313" key="10">
    <source>
        <dbReference type="Proteomes" id="UP000071561"/>
    </source>
</evidence>
<evidence type="ECO:0000313" key="9">
    <source>
        <dbReference type="EMBL" id="AMP99486.1"/>
    </source>
</evidence>
<evidence type="ECO:0000256" key="4">
    <source>
        <dbReference type="ARBA" id="ARBA00023125"/>
    </source>
</evidence>
<dbReference type="InterPro" id="IPR014284">
    <property type="entry name" value="RNA_pol_sigma-70_dom"/>
</dbReference>
<dbReference type="RefSeq" id="WP_068401655.1">
    <property type="nucleotide sequence ID" value="NZ_CP014504.1"/>
</dbReference>
<dbReference type="InterPro" id="IPR039425">
    <property type="entry name" value="RNA_pol_sigma-70-like"/>
</dbReference>
<dbReference type="EMBL" id="CP014504">
    <property type="protein sequence ID" value="AMP99486.1"/>
    <property type="molecule type" value="Genomic_DNA"/>
</dbReference>
<dbReference type="InterPro" id="IPR013249">
    <property type="entry name" value="RNA_pol_sigma70_r4_t2"/>
</dbReference>
<dbReference type="Pfam" id="PF08281">
    <property type="entry name" value="Sigma70_r4_2"/>
    <property type="match status" value="1"/>
</dbReference>
<dbReference type="Gene3D" id="1.10.1740.10">
    <property type="match status" value="1"/>
</dbReference>
<dbReference type="GO" id="GO:0006352">
    <property type="term" value="P:DNA-templated transcription initiation"/>
    <property type="evidence" value="ECO:0007669"/>
    <property type="project" value="InterPro"/>
</dbReference>